<sequence length="239" mass="24534">MGSKHDSAALGAENVPWSRAIYAVLRREWALVMARPVDLLVQALFFITVASLPALGVSPTPETLALLAPGVLWVAVLLCVLVASWRCFHDDLRSGWLDQWALCGVPLVLLVAARLAAQWVATVVPVLLLAPVAALQYGLSGAALGVLMLALLPGVAVLVMLVGVVAALSAGLRQGGMLVIGLVLPLAAPVLVFGSLAVHAAQLGEPAGAHLALLAGTACAMLACCPWLAASAVRIGIES</sequence>
<feature type="transmembrane region" description="Helical" evidence="13">
    <location>
        <begin position="100"/>
        <end position="121"/>
    </location>
</feature>
<comment type="function">
    <text evidence="1 12">Required for the export of heme to the periplasm for the biogenesis of c-type cytochromes.</text>
</comment>
<dbReference type="Proteomes" id="UP001596103">
    <property type="component" value="Unassembled WGS sequence"/>
</dbReference>
<evidence type="ECO:0000256" key="7">
    <source>
        <dbReference type="ARBA" id="ARBA00022519"/>
    </source>
</evidence>
<evidence type="ECO:0000256" key="2">
    <source>
        <dbReference type="ARBA" id="ARBA00004429"/>
    </source>
</evidence>
<keyword evidence="5 12" id="KW-0813">Transport</keyword>
<evidence type="ECO:0000256" key="4">
    <source>
        <dbReference type="ARBA" id="ARBA00016452"/>
    </source>
</evidence>
<evidence type="ECO:0000256" key="1">
    <source>
        <dbReference type="ARBA" id="ARBA00002442"/>
    </source>
</evidence>
<proteinExistence type="inferred from homology"/>
<dbReference type="InterPro" id="IPR003544">
    <property type="entry name" value="Cyt_c_biogenesis_CcmB"/>
</dbReference>
<dbReference type="Pfam" id="PF03379">
    <property type="entry name" value="CcmB"/>
    <property type="match status" value="1"/>
</dbReference>
<gene>
    <name evidence="14" type="ORF">ACFPTO_20710</name>
</gene>
<dbReference type="PANTHER" id="PTHR30070">
    <property type="entry name" value="HEME EXPORTER PROTEIN B"/>
    <property type="match status" value="1"/>
</dbReference>
<keyword evidence="11 12" id="KW-0472">Membrane</keyword>
<feature type="transmembrane region" description="Helical" evidence="13">
    <location>
        <begin position="39"/>
        <end position="58"/>
    </location>
</feature>
<name>A0ABW0JDU8_9BURK</name>
<keyword evidence="15" id="KW-1185">Reference proteome</keyword>
<feature type="transmembrane region" description="Helical" evidence="13">
    <location>
        <begin position="64"/>
        <end position="88"/>
    </location>
</feature>
<evidence type="ECO:0000256" key="13">
    <source>
        <dbReference type="SAM" id="Phobius"/>
    </source>
</evidence>
<evidence type="ECO:0000256" key="8">
    <source>
        <dbReference type="ARBA" id="ARBA00022692"/>
    </source>
</evidence>
<feature type="transmembrane region" description="Helical" evidence="13">
    <location>
        <begin position="207"/>
        <end position="229"/>
    </location>
</feature>
<dbReference type="EMBL" id="JBHSMP010000030">
    <property type="protein sequence ID" value="MFC5431203.1"/>
    <property type="molecule type" value="Genomic_DNA"/>
</dbReference>
<comment type="subcellular location">
    <subcellularLocation>
        <location evidence="2">Cell inner membrane</location>
        <topology evidence="2">Multi-pass membrane protein</topology>
    </subcellularLocation>
</comment>
<evidence type="ECO:0000313" key="14">
    <source>
        <dbReference type="EMBL" id="MFC5431203.1"/>
    </source>
</evidence>
<keyword evidence="10 13" id="KW-1133">Transmembrane helix</keyword>
<dbReference type="RefSeq" id="WP_377714288.1">
    <property type="nucleotide sequence ID" value="NZ_JBHSMP010000030.1"/>
</dbReference>
<keyword evidence="8 13" id="KW-0812">Transmembrane</keyword>
<dbReference type="PRINTS" id="PR01414">
    <property type="entry name" value="CCMBBIOGNSIS"/>
</dbReference>
<dbReference type="PANTHER" id="PTHR30070:SF1">
    <property type="entry name" value="CYTOCHROME C BIOGENESIS B-RELATED"/>
    <property type="match status" value="1"/>
</dbReference>
<feature type="transmembrane region" description="Helical" evidence="13">
    <location>
        <begin position="178"/>
        <end position="201"/>
    </location>
</feature>
<evidence type="ECO:0000256" key="10">
    <source>
        <dbReference type="ARBA" id="ARBA00022989"/>
    </source>
</evidence>
<keyword evidence="9 12" id="KW-0201">Cytochrome c-type biogenesis</keyword>
<keyword evidence="7 12" id="KW-0997">Cell inner membrane</keyword>
<evidence type="ECO:0000256" key="3">
    <source>
        <dbReference type="ARBA" id="ARBA00010544"/>
    </source>
</evidence>
<protein>
    <recommendedName>
        <fullName evidence="4 12">Heme exporter protein B</fullName>
    </recommendedName>
</protein>
<evidence type="ECO:0000256" key="11">
    <source>
        <dbReference type="ARBA" id="ARBA00023136"/>
    </source>
</evidence>
<feature type="transmembrane region" description="Helical" evidence="13">
    <location>
        <begin position="141"/>
        <end position="166"/>
    </location>
</feature>
<evidence type="ECO:0000256" key="12">
    <source>
        <dbReference type="PIRNR" id="PIRNR002764"/>
    </source>
</evidence>
<comment type="similarity">
    <text evidence="3 12">Belongs to the CcmB/CycW/HelB family.</text>
</comment>
<reference evidence="15" key="1">
    <citation type="journal article" date="2019" name="Int. J. Syst. Evol. Microbiol.">
        <title>The Global Catalogue of Microorganisms (GCM) 10K type strain sequencing project: providing services to taxonomists for standard genome sequencing and annotation.</title>
        <authorList>
            <consortium name="The Broad Institute Genomics Platform"/>
            <consortium name="The Broad Institute Genome Sequencing Center for Infectious Disease"/>
            <person name="Wu L."/>
            <person name="Ma J."/>
        </authorList>
    </citation>
    <scope>NUCLEOTIDE SEQUENCE [LARGE SCALE GENOMIC DNA]</scope>
    <source>
        <strain evidence="15">CCUG 56042</strain>
    </source>
</reference>
<keyword evidence="6 12" id="KW-1003">Cell membrane</keyword>
<evidence type="ECO:0000256" key="9">
    <source>
        <dbReference type="ARBA" id="ARBA00022748"/>
    </source>
</evidence>
<comment type="caution">
    <text evidence="14">The sequence shown here is derived from an EMBL/GenBank/DDBJ whole genome shotgun (WGS) entry which is preliminary data.</text>
</comment>
<evidence type="ECO:0000256" key="6">
    <source>
        <dbReference type="ARBA" id="ARBA00022475"/>
    </source>
</evidence>
<accession>A0ABW0JDU8</accession>
<organism evidence="14 15">
    <name type="scientific">Paraburkholderia denitrificans</name>
    <dbReference type="NCBI Taxonomy" id="694025"/>
    <lineage>
        <taxon>Bacteria</taxon>
        <taxon>Pseudomonadati</taxon>
        <taxon>Pseudomonadota</taxon>
        <taxon>Betaproteobacteria</taxon>
        <taxon>Burkholderiales</taxon>
        <taxon>Burkholderiaceae</taxon>
        <taxon>Paraburkholderia</taxon>
    </lineage>
</organism>
<dbReference type="PIRSF" id="PIRSF002764">
    <property type="entry name" value="CcmB"/>
    <property type="match status" value="1"/>
</dbReference>
<evidence type="ECO:0000313" key="15">
    <source>
        <dbReference type="Proteomes" id="UP001596103"/>
    </source>
</evidence>
<dbReference type="InterPro" id="IPR026031">
    <property type="entry name" value="Cyt_c_CcmB_bac"/>
</dbReference>
<evidence type="ECO:0000256" key="5">
    <source>
        <dbReference type="ARBA" id="ARBA00022448"/>
    </source>
</evidence>